<sequence length="180" mass="20108">MQQPASRMVAGTTIQEEELETDDYQPNRPAPTDPNSSSVCTNFPSHLDPKLAAAVAQVSDEIGTSAAELVAGLAEVRRRPVDARNRLRRLGQEPVVNRFLQSKDGTDAFSSRVSNRLSLPANINLPPHLWRRATQFLEEPMSRRERRCSLESRVTFGQLPCQTSSLMVRCSPTKPKYAYI</sequence>
<protein>
    <submittedName>
        <fullName evidence="2">Uncharacterized protein</fullName>
    </submittedName>
</protein>
<dbReference type="AlphaFoldDB" id="A0A1S8WH88"/>
<evidence type="ECO:0000313" key="2">
    <source>
        <dbReference type="EMBL" id="OON13797.1"/>
    </source>
</evidence>
<feature type="compositionally biased region" description="Polar residues" evidence="1">
    <location>
        <begin position="33"/>
        <end position="43"/>
    </location>
</feature>
<accession>A0A1S8WH88</accession>
<dbReference type="EMBL" id="KV907104">
    <property type="protein sequence ID" value="OON13797.1"/>
    <property type="molecule type" value="Genomic_DNA"/>
</dbReference>
<dbReference type="Proteomes" id="UP000243686">
    <property type="component" value="Unassembled WGS sequence"/>
</dbReference>
<reference evidence="2 3" key="1">
    <citation type="submission" date="2015-03" db="EMBL/GenBank/DDBJ databases">
        <title>Draft genome of the nematode, Opisthorchis viverrini.</title>
        <authorList>
            <person name="Mitreva M."/>
        </authorList>
    </citation>
    <scope>NUCLEOTIDE SEQUENCE [LARGE SCALE GENOMIC DNA]</scope>
    <source>
        <strain evidence="2">Khon Kaen</strain>
    </source>
</reference>
<keyword evidence="3" id="KW-1185">Reference proteome</keyword>
<name>A0A1S8WH88_OPIVI</name>
<evidence type="ECO:0000256" key="1">
    <source>
        <dbReference type="SAM" id="MobiDB-lite"/>
    </source>
</evidence>
<evidence type="ECO:0000313" key="3">
    <source>
        <dbReference type="Proteomes" id="UP000243686"/>
    </source>
</evidence>
<gene>
    <name evidence="2" type="ORF">X801_10424</name>
</gene>
<proteinExistence type="predicted"/>
<feature type="region of interest" description="Disordered" evidence="1">
    <location>
        <begin position="1"/>
        <end position="43"/>
    </location>
</feature>
<organism evidence="2 3">
    <name type="scientific">Opisthorchis viverrini</name>
    <name type="common">Southeast Asian liver fluke</name>
    <dbReference type="NCBI Taxonomy" id="6198"/>
    <lineage>
        <taxon>Eukaryota</taxon>
        <taxon>Metazoa</taxon>
        <taxon>Spiralia</taxon>
        <taxon>Lophotrochozoa</taxon>
        <taxon>Platyhelminthes</taxon>
        <taxon>Trematoda</taxon>
        <taxon>Digenea</taxon>
        <taxon>Opisthorchiida</taxon>
        <taxon>Opisthorchiata</taxon>
        <taxon>Opisthorchiidae</taxon>
        <taxon>Opisthorchis</taxon>
    </lineage>
</organism>